<keyword evidence="3" id="KW-0010">Activator</keyword>
<protein>
    <submittedName>
        <fullName evidence="6">Helix-turn-helix domain-containing protein</fullName>
    </submittedName>
</protein>
<dbReference type="EMBL" id="CP046172">
    <property type="protein sequence ID" value="QIS15436.1"/>
    <property type="molecule type" value="Genomic_DNA"/>
</dbReference>
<dbReference type="SUPFAM" id="SSF51215">
    <property type="entry name" value="Regulatory protein AraC"/>
    <property type="match status" value="1"/>
</dbReference>
<organism evidence="6 7">
    <name type="scientific">Nocardia arthritidis</name>
    <dbReference type="NCBI Taxonomy" id="228602"/>
    <lineage>
        <taxon>Bacteria</taxon>
        <taxon>Bacillati</taxon>
        <taxon>Actinomycetota</taxon>
        <taxon>Actinomycetes</taxon>
        <taxon>Mycobacteriales</taxon>
        <taxon>Nocardiaceae</taxon>
        <taxon>Nocardia</taxon>
    </lineage>
</organism>
<evidence type="ECO:0000256" key="3">
    <source>
        <dbReference type="ARBA" id="ARBA00023159"/>
    </source>
</evidence>
<dbReference type="AlphaFoldDB" id="A0A6G9YQZ1"/>
<evidence type="ECO:0000256" key="1">
    <source>
        <dbReference type="ARBA" id="ARBA00023015"/>
    </source>
</evidence>
<dbReference type="Gene3D" id="1.10.10.60">
    <property type="entry name" value="Homeodomain-like"/>
    <property type="match status" value="1"/>
</dbReference>
<dbReference type="PROSITE" id="PS01124">
    <property type="entry name" value="HTH_ARAC_FAMILY_2"/>
    <property type="match status" value="1"/>
</dbReference>
<dbReference type="PANTHER" id="PTHR46796:SF2">
    <property type="entry name" value="TRANSCRIPTIONAL REGULATORY PROTEIN"/>
    <property type="match status" value="1"/>
</dbReference>
<dbReference type="PROSITE" id="PS00041">
    <property type="entry name" value="HTH_ARAC_FAMILY_1"/>
    <property type="match status" value="1"/>
</dbReference>
<dbReference type="SUPFAM" id="SSF46689">
    <property type="entry name" value="Homeodomain-like"/>
    <property type="match status" value="2"/>
</dbReference>
<dbReference type="KEGG" id="nah:F5544_38050"/>
<dbReference type="PANTHER" id="PTHR46796">
    <property type="entry name" value="HTH-TYPE TRANSCRIPTIONAL ACTIVATOR RHAS-RELATED"/>
    <property type="match status" value="1"/>
</dbReference>
<keyword evidence="4" id="KW-0804">Transcription</keyword>
<accession>A0A6G9YQZ1</accession>
<dbReference type="Proteomes" id="UP000503540">
    <property type="component" value="Chromosome"/>
</dbReference>
<evidence type="ECO:0000313" key="6">
    <source>
        <dbReference type="EMBL" id="QIS15436.1"/>
    </source>
</evidence>
<dbReference type="GO" id="GO:0043565">
    <property type="term" value="F:sequence-specific DNA binding"/>
    <property type="evidence" value="ECO:0007669"/>
    <property type="project" value="InterPro"/>
</dbReference>
<dbReference type="Pfam" id="PF12833">
    <property type="entry name" value="HTH_18"/>
    <property type="match status" value="1"/>
</dbReference>
<dbReference type="SMART" id="SM00342">
    <property type="entry name" value="HTH_ARAC"/>
    <property type="match status" value="1"/>
</dbReference>
<keyword evidence="2" id="KW-0238">DNA-binding</keyword>
<evidence type="ECO:0000256" key="4">
    <source>
        <dbReference type="ARBA" id="ARBA00023163"/>
    </source>
</evidence>
<dbReference type="InterPro" id="IPR018060">
    <property type="entry name" value="HTH_AraC"/>
</dbReference>
<name>A0A6G9YQZ1_9NOCA</name>
<dbReference type="InterPro" id="IPR037923">
    <property type="entry name" value="HTH-like"/>
</dbReference>
<keyword evidence="7" id="KW-1185">Reference proteome</keyword>
<dbReference type="InterPro" id="IPR003313">
    <property type="entry name" value="AraC-bd"/>
</dbReference>
<reference evidence="6 7" key="1">
    <citation type="journal article" date="2019" name="ACS Chem. Biol.">
        <title>Identification and Mobilization of a Cryptic Antibiotic Biosynthesis Gene Locus from a Human-Pathogenic Nocardia Isolate.</title>
        <authorList>
            <person name="Herisse M."/>
            <person name="Ishida K."/>
            <person name="Porter J.L."/>
            <person name="Howden B."/>
            <person name="Hertweck C."/>
            <person name="Stinear T.P."/>
            <person name="Pidot S.J."/>
        </authorList>
    </citation>
    <scope>NUCLEOTIDE SEQUENCE [LARGE SCALE GENOMIC DNA]</scope>
    <source>
        <strain evidence="6 7">AUSMDU00012717</strain>
    </source>
</reference>
<evidence type="ECO:0000313" key="7">
    <source>
        <dbReference type="Proteomes" id="UP000503540"/>
    </source>
</evidence>
<proteinExistence type="predicted"/>
<evidence type="ECO:0000259" key="5">
    <source>
        <dbReference type="PROSITE" id="PS01124"/>
    </source>
</evidence>
<sequence length="264" mass="28858">MPDRPVEVMHAHFERHTYHPHTHETYSFGITEYGAQSFDCRGAARVSAAGMVMAFNPDEPHDGHSTTELGFTYSIVHIDPELVTDLLSDQAGRATGLPLFTDPVLPDQLLSGALRRLIGALDGPATPLAADEALAATVSAMVRRGARNPLRRTVVPISGNGSDIAARVRALLDERYLDPLSMDDLVAASGASRFALYRAFRANYGLAPSDYQRLLRLRAARRLLIAGRPVSEAAIESGFADQAHLTRWFRRCYGITPGVYRNAC</sequence>
<feature type="domain" description="HTH araC/xylS-type" evidence="5">
    <location>
        <begin position="166"/>
        <end position="263"/>
    </location>
</feature>
<evidence type="ECO:0000256" key="2">
    <source>
        <dbReference type="ARBA" id="ARBA00023125"/>
    </source>
</evidence>
<dbReference type="GO" id="GO:0003700">
    <property type="term" value="F:DNA-binding transcription factor activity"/>
    <property type="evidence" value="ECO:0007669"/>
    <property type="project" value="InterPro"/>
</dbReference>
<dbReference type="Pfam" id="PF02311">
    <property type="entry name" value="AraC_binding"/>
    <property type="match status" value="1"/>
</dbReference>
<gene>
    <name evidence="6" type="ORF">F5544_38050</name>
</gene>
<dbReference type="InterPro" id="IPR018062">
    <property type="entry name" value="HTH_AraC-typ_CS"/>
</dbReference>
<keyword evidence="1" id="KW-0805">Transcription regulation</keyword>
<dbReference type="InterPro" id="IPR009057">
    <property type="entry name" value="Homeodomain-like_sf"/>
</dbReference>
<dbReference type="InterPro" id="IPR050204">
    <property type="entry name" value="AraC_XylS_family_regulators"/>
</dbReference>